<name>A0ABW3WFD2_9RHOO</name>
<protein>
    <submittedName>
        <fullName evidence="2">Uncharacterized protein</fullName>
    </submittedName>
</protein>
<evidence type="ECO:0000313" key="2">
    <source>
        <dbReference type="EMBL" id="MFD1264526.1"/>
    </source>
</evidence>
<evidence type="ECO:0000313" key="3">
    <source>
        <dbReference type="Proteomes" id="UP001597158"/>
    </source>
</evidence>
<dbReference type="Proteomes" id="UP001597158">
    <property type="component" value="Unassembled WGS sequence"/>
</dbReference>
<gene>
    <name evidence="2" type="ORF">ACFQ4M_13135</name>
</gene>
<organism evidence="2 3">
    <name type="scientific">Thauera mechernichensis</name>
    <dbReference type="NCBI Taxonomy" id="82788"/>
    <lineage>
        <taxon>Bacteria</taxon>
        <taxon>Pseudomonadati</taxon>
        <taxon>Pseudomonadota</taxon>
        <taxon>Betaproteobacteria</taxon>
        <taxon>Rhodocyclales</taxon>
        <taxon>Zoogloeaceae</taxon>
        <taxon>Thauera</taxon>
    </lineage>
</organism>
<dbReference type="RefSeq" id="WP_277835360.1">
    <property type="nucleotide sequence ID" value="NZ_JARQZE010000024.1"/>
</dbReference>
<comment type="caution">
    <text evidence="2">The sequence shown here is derived from an EMBL/GenBank/DDBJ whole genome shotgun (WGS) entry which is preliminary data.</text>
</comment>
<dbReference type="SUPFAM" id="SSF82171">
    <property type="entry name" value="DPP6 N-terminal domain-like"/>
    <property type="match status" value="1"/>
</dbReference>
<dbReference type="EMBL" id="JBHTMC010000025">
    <property type="protein sequence ID" value="MFD1264526.1"/>
    <property type="molecule type" value="Genomic_DNA"/>
</dbReference>
<proteinExistence type="predicted"/>
<evidence type="ECO:0000256" key="1">
    <source>
        <dbReference type="SAM" id="Phobius"/>
    </source>
</evidence>
<keyword evidence="1" id="KW-0472">Membrane</keyword>
<keyword evidence="1" id="KW-0812">Transmembrane</keyword>
<reference evidence="3" key="1">
    <citation type="journal article" date="2019" name="Int. J. Syst. Evol. Microbiol.">
        <title>The Global Catalogue of Microorganisms (GCM) 10K type strain sequencing project: providing services to taxonomists for standard genome sequencing and annotation.</title>
        <authorList>
            <consortium name="The Broad Institute Genomics Platform"/>
            <consortium name="The Broad Institute Genome Sequencing Center for Infectious Disease"/>
            <person name="Wu L."/>
            <person name="Ma J."/>
        </authorList>
    </citation>
    <scope>NUCLEOTIDE SEQUENCE [LARGE SCALE GENOMIC DNA]</scope>
    <source>
        <strain evidence="3">CCUG 48884</strain>
    </source>
</reference>
<keyword evidence="1" id="KW-1133">Transmembrane helix</keyword>
<sequence length="699" mass="76221">MKAGAGVASEEERAYGWRPASTWACGIKVLGVALILCFALSGYADDPMSAPVQDFVVVEARGGIQGVRFHDLLVLDPANGRILNVLPMSPRLPEALIQRADDRLRLFPIDQGVLRTVVAPLGQTVVHSRTVAGEASSRRVHSYVWRMASGELAFTLEDAYGFALLGEDGAHLAVLTKDKDVSVTEFQVWDIAANRMIFKARFPEAEHVRAHRTNAVNLAVFSLDDGYLMVWDQRQRNLRRIAVPDGRQLDQLRDGYAWSMQQGAIALSADERWLAFLTRSTRQQPLPGYYLVDLDRADPSASLTPSASGVLHDSPFAWVSFGSSLLGMSATALHRVALSDDSDAGSWAPRAWVAQGASTPACAGTSTQSLRACAKARELERARRAFLPPGAMLEAVDVLVRTRYVASNDARLLVAWDGYNGRPIILDASVFPPREISPDRPDGADPAALYEIRPGFPLDEGARAAPGMLRFSHYGSHLVSFEPEAGATSSPPVELRAYSTPDLVPRPMLNPSLGDYLRARRDSQGLKNPALCRLDPAACHMADGARQTIAVVEAPVRQSAASAHADLPDASDVLLSIERWMRRDPSRARTSAPELCKVLGRIQRPIQGEPYFIDGHYQGIRIAAQAEIIASDPAVPFRDGDIVFDGGWCSARACSADAFGQAMKQACASRRHDLIRNVVLEVGSVAPERDRIWIMLEKP</sequence>
<feature type="transmembrane region" description="Helical" evidence="1">
    <location>
        <begin position="21"/>
        <end position="44"/>
    </location>
</feature>
<accession>A0ABW3WFD2</accession>
<keyword evidence="3" id="KW-1185">Reference proteome</keyword>